<dbReference type="EMBL" id="MLAK01000806">
    <property type="protein sequence ID" value="OHT04057.1"/>
    <property type="molecule type" value="Genomic_DNA"/>
</dbReference>
<dbReference type="RefSeq" id="XP_068357193.1">
    <property type="nucleotide sequence ID" value="XM_068506210.1"/>
</dbReference>
<evidence type="ECO:0000313" key="4">
    <source>
        <dbReference type="Proteomes" id="UP000179807"/>
    </source>
</evidence>
<evidence type="ECO:0000259" key="2">
    <source>
        <dbReference type="Pfam" id="PF11422"/>
    </source>
</evidence>
<dbReference type="Pfam" id="PF11422">
    <property type="entry name" value="IBP39"/>
    <property type="match status" value="1"/>
</dbReference>
<feature type="compositionally biased region" description="Basic and acidic residues" evidence="1">
    <location>
        <begin position="79"/>
        <end position="108"/>
    </location>
</feature>
<feature type="compositionally biased region" description="Low complexity" evidence="1">
    <location>
        <begin position="58"/>
        <end position="72"/>
    </location>
</feature>
<organism evidence="3 4">
    <name type="scientific">Tritrichomonas foetus</name>
    <dbReference type="NCBI Taxonomy" id="1144522"/>
    <lineage>
        <taxon>Eukaryota</taxon>
        <taxon>Metamonada</taxon>
        <taxon>Parabasalia</taxon>
        <taxon>Tritrichomonadida</taxon>
        <taxon>Tritrichomonadidae</taxon>
        <taxon>Tritrichomonas</taxon>
    </lineage>
</organism>
<dbReference type="InterPro" id="IPR024238">
    <property type="entry name" value="IBP39_C"/>
</dbReference>
<feature type="compositionally biased region" description="Low complexity" evidence="1">
    <location>
        <begin position="197"/>
        <end position="209"/>
    </location>
</feature>
<keyword evidence="4" id="KW-1185">Reference proteome</keyword>
<feature type="domain" description="Initiator binding protein 39kDa C-terminal" evidence="2">
    <location>
        <begin position="277"/>
        <end position="438"/>
    </location>
</feature>
<dbReference type="InterPro" id="IPR036184">
    <property type="entry name" value="IBP39-like_C_sf"/>
</dbReference>
<dbReference type="Proteomes" id="UP000179807">
    <property type="component" value="Unassembled WGS sequence"/>
</dbReference>
<feature type="compositionally biased region" description="Basic and acidic residues" evidence="1">
    <location>
        <begin position="123"/>
        <end position="146"/>
    </location>
</feature>
<dbReference type="SUPFAM" id="SSF103409">
    <property type="entry name" value="39 kda initiator binding protein, IBP39, C-terminal domains"/>
    <property type="match status" value="1"/>
</dbReference>
<comment type="caution">
    <text evidence="3">The sequence shown here is derived from an EMBL/GenBank/DDBJ whole genome shotgun (WGS) entry which is preliminary data.</text>
</comment>
<dbReference type="GeneID" id="94840914"/>
<reference evidence="3" key="1">
    <citation type="submission" date="2016-10" db="EMBL/GenBank/DDBJ databases">
        <authorList>
            <person name="Benchimol M."/>
            <person name="Almeida L.G."/>
            <person name="Vasconcelos A.T."/>
            <person name="Perreira-Neves A."/>
            <person name="Rosa I.A."/>
            <person name="Tasca T."/>
            <person name="Bogo M.R."/>
            <person name="de Souza W."/>
        </authorList>
    </citation>
    <scope>NUCLEOTIDE SEQUENCE [LARGE SCALE GENOMIC DNA]</scope>
    <source>
        <strain evidence="3">K</strain>
    </source>
</reference>
<sequence>MSKKPKFEYPTEDHQFEVSDEVYLIDNNKVDIFKAKIAEVAKKGFVVTLSEPGDNSTKKVLTPKRLLLPTPTNNAIYEEQAKKRENKEKESQAEPQKDEATDNKEESITKNNGENQIEPITDQPKETTENPAGHDAEPKNEEEEKPKPKRSPRRSKNEEPAEDKKQKENHNKNVNNNKNDDNNKNENEGDDDELENNGENKNSSNSNSPRRQRRVKVKKPVFDKQLIVKNAWKNGIHDVSRFQKYVKKSMKSLVGEFEKYFQMMNVNETPLFGFGGELDESEAKKFWTGARNTWKKLFDDSLSVDTDDFIWKAAASFKLQNQTESNAREALRFFFDPETIDEVSFVQFSAFLALFGPTSTMFRKIQHFLRCPPKLKDGLVYADAIDVQEPDKETWMNEFSLTCNEEEVFIYNNPNATTSEMYLTDEEGNKYGSWMEFFSKYEDNGEEQVANPIDEATTAIPIEAQ</sequence>
<feature type="region of interest" description="Disordered" evidence="1">
    <location>
        <begin position="49"/>
        <end position="218"/>
    </location>
</feature>
<evidence type="ECO:0000313" key="3">
    <source>
        <dbReference type="EMBL" id="OHT04057.1"/>
    </source>
</evidence>
<accession>A0A1J4JY24</accession>
<protein>
    <recommendedName>
        <fullName evidence="2">Initiator binding protein 39kDa C-terminal domain-containing protein</fullName>
    </recommendedName>
</protein>
<evidence type="ECO:0000256" key="1">
    <source>
        <dbReference type="SAM" id="MobiDB-lite"/>
    </source>
</evidence>
<dbReference type="AlphaFoldDB" id="A0A1J4JY24"/>
<proteinExistence type="predicted"/>
<name>A0A1J4JY24_9EUKA</name>
<dbReference type="VEuPathDB" id="TrichDB:TRFO_28491"/>
<feature type="compositionally biased region" description="Basic and acidic residues" evidence="1">
    <location>
        <begin position="178"/>
        <end position="187"/>
    </location>
</feature>
<feature type="compositionally biased region" description="Basic and acidic residues" evidence="1">
    <location>
        <begin position="155"/>
        <end position="171"/>
    </location>
</feature>
<gene>
    <name evidence="3" type="ORF">TRFO_28491</name>
</gene>